<dbReference type="OrthoDB" id="9773456at2"/>
<dbReference type="GO" id="GO:0020037">
    <property type="term" value="F:heme binding"/>
    <property type="evidence" value="ECO:0007669"/>
    <property type="project" value="InterPro"/>
</dbReference>
<dbReference type="PANTHER" id="PTHR33751:SF9">
    <property type="entry name" value="CYTOCHROME C4"/>
    <property type="match status" value="1"/>
</dbReference>
<keyword evidence="10" id="KW-1185">Reference proteome</keyword>
<feature type="signal peptide" evidence="7">
    <location>
        <begin position="1"/>
        <end position="26"/>
    </location>
</feature>
<dbReference type="GO" id="GO:0009055">
    <property type="term" value="F:electron transfer activity"/>
    <property type="evidence" value="ECO:0007669"/>
    <property type="project" value="InterPro"/>
</dbReference>
<keyword evidence="4" id="KW-0249">Electron transport</keyword>
<evidence type="ECO:0000256" key="3">
    <source>
        <dbReference type="ARBA" id="ARBA00022723"/>
    </source>
</evidence>
<evidence type="ECO:0000259" key="8">
    <source>
        <dbReference type="PROSITE" id="PS51007"/>
    </source>
</evidence>
<keyword evidence="5 6" id="KW-0408">Iron</keyword>
<dbReference type="EMBL" id="LVJZ01000003">
    <property type="protein sequence ID" value="ODB95419.1"/>
    <property type="molecule type" value="Genomic_DNA"/>
</dbReference>
<feature type="domain" description="Cytochrome c" evidence="8">
    <location>
        <begin position="24"/>
        <end position="107"/>
    </location>
</feature>
<dbReference type="AlphaFoldDB" id="A0A1E2UL44"/>
<feature type="chain" id="PRO_5009118933" evidence="7">
    <location>
        <begin position="27"/>
        <end position="107"/>
    </location>
</feature>
<evidence type="ECO:0000313" key="9">
    <source>
        <dbReference type="EMBL" id="ODB95419.1"/>
    </source>
</evidence>
<dbReference type="STRING" id="1818881.A3196_00815"/>
<dbReference type="PANTHER" id="PTHR33751">
    <property type="entry name" value="CBB3-TYPE CYTOCHROME C OXIDASE SUBUNIT FIXP"/>
    <property type="match status" value="1"/>
</dbReference>
<name>A0A1E2UL44_9GAMM</name>
<keyword evidence="7" id="KW-0732">Signal</keyword>
<evidence type="ECO:0000256" key="6">
    <source>
        <dbReference type="PROSITE-ProRule" id="PRU00433"/>
    </source>
</evidence>
<dbReference type="Gene3D" id="1.10.760.10">
    <property type="entry name" value="Cytochrome c-like domain"/>
    <property type="match status" value="1"/>
</dbReference>
<dbReference type="RefSeq" id="WP_069015014.1">
    <property type="nucleotide sequence ID" value="NZ_LVJW01000006.1"/>
</dbReference>
<evidence type="ECO:0000256" key="2">
    <source>
        <dbReference type="ARBA" id="ARBA00022617"/>
    </source>
</evidence>
<dbReference type="InterPro" id="IPR036909">
    <property type="entry name" value="Cyt_c-like_dom_sf"/>
</dbReference>
<evidence type="ECO:0000256" key="4">
    <source>
        <dbReference type="ARBA" id="ARBA00022982"/>
    </source>
</evidence>
<gene>
    <name evidence="9" type="ORF">A3196_00815</name>
</gene>
<protein>
    <submittedName>
        <fullName evidence="9">Cytochrome C</fullName>
    </submittedName>
</protein>
<keyword evidence="3 6" id="KW-0479">Metal-binding</keyword>
<dbReference type="InterPro" id="IPR009056">
    <property type="entry name" value="Cyt_c-like_dom"/>
</dbReference>
<dbReference type="InterPro" id="IPR050597">
    <property type="entry name" value="Cytochrome_c_Oxidase_Subunit"/>
</dbReference>
<dbReference type="GO" id="GO:0046872">
    <property type="term" value="F:metal ion binding"/>
    <property type="evidence" value="ECO:0007669"/>
    <property type="project" value="UniProtKB-KW"/>
</dbReference>
<dbReference type="PROSITE" id="PS51007">
    <property type="entry name" value="CYTC"/>
    <property type="match status" value="1"/>
</dbReference>
<evidence type="ECO:0000256" key="1">
    <source>
        <dbReference type="ARBA" id="ARBA00022448"/>
    </source>
</evidence>
<reference evidence="9 10" key="1">
    <citation type="submission" date="2016-03" db="EMBL/GenBank/DDBJ databases">
        <title>Chemosynthetic sulphur-oxidizing symbionts of marine invertebrate animals are capable of nitrogen fixation.</title>
        <authorList>
            <person name="Petersen J.M."/>
            <person name="Kemper A."/>
            <person name="Gruber-Vodicka H."/>
            <person name="Cardini U."/>
            <person name="Geest Mvander."/>
            <person name="Kleiner M."/>
            <person name="Bulgheresi S."/>
            <person name="Fussmann M."/>
            <person name="Herbold C."/>
            <person name="Seah B.K.B."/>
            <person name="Antony C.Paul."/>
            <person name="Liu D."/>
            <person name="Belitz A."/>
            <person name="Weber M."/>
        </authorList>
    </citation>
    <scope>NUCLEOTIDE SEQUENCE [LARGE SCALE GENOMIC DNA]</scope>
    <source>
        <strain evidence="9">G_D</strain>
    </source>
</reference>
<accession>A0A1E2UL44</accession>
<evidence type="ECO:0000256" key="7">
    <source>
        <dbReference type="SAM" id="SignalP"/>
    </source>
</evidence>
<evidence type="ECO:0000313" key="10">
    <source>
        <dbReference type="Proteomes" id="UP000094849"/>
    </source>
</evidence>
<dbReference type="SUPFAM" id="SSF46626">
    <property type="entry name" value="Cytochrome c"/>
    <property type="match status" value="1"/>
</dbReference>
<evidence type="ECO:0000256" key="5">
    <source>
        <dbReference type="ARBA" id="ARBA00023004"/>
    </source>
</evidence>
<dbReference type="Pfam" id="PF00034">
    <property type="entry name" value="Cytochrom_C"/>
    <property type="match status" value="1"/>
</dbReference>
<sequence length="107" mass="11575">MLKISKLFFVGTALLLVSAVTTNAQAADGAELYKTKTCWSCHGKDAQTPIMPIYPKLAGQNADYAYNQMKDIKSGVRSNGQSAAMKGVMGLVNDEEMRAIADWLSTL</sequence>
<proteinExistence type="predicted"/>
<keyword evidence="1" id="KW-0813">Transport</keyword>
<keyword evidence="2 6" id="KW-0349">Heme</keyword>
<organism evidence="9 10">
    <name type="scientific">Candidatus Thiodiazotropha endoloripes</name>
    <dbReference type="NCBI Taxonomy" id="1818881"/>
    <lineage>
        <taxon>Bacteria</taxon>
        <taxon>Pseudomonadati</taxon>
        <taxon>Pseudomonadota</taxon>
        <taxon>Gammaproteobacteria</taxon>
        <taxon>Chromatiales</taxon>
        <taxon>Sedimenticolaceae</taxon>
        <taxon>Candidatus Thiodiazotropha</taxon>
    </lineage>
</organism>
<dbReference type="Proteomes" id="UP000094849">
    <property type="component" value="Unassembled WGS sequence"/>
</dbReference>
<comment type="caution">
    <text evidence="9">The sequence shown here is derived from an EMBL/GenBank/DDBJ whole genome shotgun (WGS) entry which is preliminary data.</text>
</comment>